<organism evidence="1 2">
    <name type="scientific">candidate division MSBL1 archaeon SCGC-AAA385M02</name>
    <dbReference type="NCBI Taxonomy" id="1698287"/>
    <lineage>
        <taxon>Archaea</taxon>
        <taxon>Methanobacteriati</taxon>
        <taxon>Methanobacteriota</taxon>
        <taxon>candidate division MSBL1</taxon>
    </lineage>
</organism>
<dbReference type="Proteomes" id="UP000070248">
    <property type="component" value="Unassembled WGS sequence"/>
</dbReference>
<comment type="caution">
    <text evidence="1">The sequence shown here is derived from an EMBL/GenBank/DDBJ whole genome shotgun (WGS) entry which is preliminary data.</text>
</comment>
<evidence type="ECO:0000313" key="1">
    <source>
        <dbReference type="EMBL" id="KXB08463.1"/>
    </source>
</evidence>
<reference evidence="1 2" key="1">
    <citation type="journal article" date="2016" name="Sci. Rep.">
        <title>Metabolic traits of an uncultured archaeal lineage -MSBL1- from brine pools of the Red Sea.</title>
        <authorList>
            <person name="Mwirichia R."/>
            <person name="Alam I."/>
            <person name="Rashid M."/>
            <person name="Vinu M."/>
            <person name="Ba-Alawi W."/>
            <person name="Anthony Kamau A."/>
            <person name="Kamanda Ngugi D."/>
            <person name="Goker M."/>
            <person name="Klenk H.P."/>
            <person name="Bajic V."/>
            <person name="Stingl U."/>
        </authorList>
    </citation>
    <scope>NUCLEOTIDE SEQUENCE [LARGE SCALE GENOMIC DNA]</scope>
    <source>
        <strain evidence="1">SCGC-AAA385M02</strain>
    </source>
</reference>
<accession>A0A133VPX3</accession>
<evidence type="ECO:0000313" key="2">
    <source>
        <dbReference type="Proteomes" id="UP000070248"/>
    </source>
</evidence>
<name>A0A133VPX3_9EURY</name>
<sequence>MMDIKTKIEGIDTYGDNSEDRKELIVKNHWHRNDIVVLELEGKEIEVFARELKRAIENATNL</sequence>
<protein>
    <submittedName>
        <fullName evidence="1">Uncharacterized protein</fullName>
    </submittedName>
</protein>
<dbReference type="AlphaFoldDB" id="A0A133VPX3"/>
<keyword evidence="2" id="KW-1185">Reference proteome</keyword>
<proteinExistence type="predicted"/>
<dbReference type="EMBL" id="LHYL01000016">
    <property type="protein sequence ID" value="KXB08463.1"/>
    <property type="molecule type" value="Genomic_DNA"/>
</dbReference>
<gene>
    <name evidence="1" type="ORF">AKJ59_00850</name>
</gene>